<dbReference type="Gene3D" id="3.40.1190.10">
    <property type="entry name" value="Mur-like, catalytic domain"/>
    <property type="match status" value="1"/>
</dbReference>
<dbReference type="NCBIfam" id="TIGR01499">
    <property type="entry name" value="folC"/>
    <property type="match status" value="1"/>
</dbReference>
<evidence type="ECO:0000256" key="4">
    <source>
        <dbReference type="ARBA" id="ARBA00008276"/>
    </source>
</evidence>
<dbReference type="InterPro" id="IPR001645">
    <property type="entry name" value="Folylpolyglutamate_synth"/>
</dbReference>
<evidence type="ECO:0000256" key="12">
    <source>
        <dbReference type="ARBA" id="ARBA00022842"/>
    </source>
</evidence>
<keyword evidence="23" id="KW-1185">Reference proteome</keyword>
<evidence type="ECO:0000256" key="9">
    <source>
        <dbReference type="ARBA" id="ARBA00022723"/>
    </source>
</evidence>
<evidence type="ECO:0000256" key="14">
    <source>
        <dbReference type="ARBA" id="ARBA00030048"/>
    </source>
</evidence>
<comment type="catalytic activity">
    <reaction evidence="19">
        <text>(6R)-5,10-methylenetetrahydrofolyl-(gamma-L-Glu)(n) + L-glutamate + ATP = (6R)-5,10-methylenetetrahydrofolyl-(gamma-L-Glu)(n+1) + ADP + phosphate + H(+)</text>
        <dbReference type="Rhea" id="RHEA:51912"/>
        <dbReference type="Rhea" id="RHEA-COMP:13257"/>
        <dbReference type="Rhea" id="RHEA-COMP:13258"/>
        <dbReference type="ChEBI" id="CHEBI:15378"/>
        <dbReference type="ChEBI" id="CHEBI:29985"/>
        <dbReference type="ChEBI" id="CHEBI:30616"/>
        <dbReference type="ChEBI" id="CHEBI:43474"/>
        <dbReference type="ChEBI" id="CHEBI:136572"/>
        <dbReference type="ChEBI" id="CHEBI:456216"/>
        <dbReference type="EC" id="6.3.2.17"/>
    </reaction>
</comment>
<evidence type="ECO:0000256" key="19">
    <source>
        <dbReference type="ARBA" id="ARBA00049035"/>
    </source>
</evidence>
<comment type="caution">
    <text evidence="22">The sequence shown here is derived from an EMBL/GenBank/DDBJ whole genome shotgun (WGS) entry which is preliminary data.</text>
</comment>
<dbReference type="GO" id="GO:0046872">
    <property type="term" value="F:metal ion binding"/>
    <property type="evidence" value="ECO:0007669"/>
    <property type="project" value="UniProtKB-KW"/>
</dbReference>
<dbReference type="AlphaFoldDB" id="A0A2A2F8W3"/>
<dbReference type="GO" id="GO:0008841">
    <property type="term" value="F:dihydrofolate synthase activity"/>
    <property type="evidence" value="ECO:0007669"/>
    <property type="project" value="UniProtKB-EC"/>
</dbReference>
<dbReference type="PROSITE" id="PS01011">
    <property type="entry name" value="FOLYLPOLYGLU_SYNT_1"/>
    <property type="match status" value="1"/>
</dbReference>
<dbReference type="SUPFAM" id="SSF53244">
    <property type="entry name" value="MurD-like peptide ligases, peptide-binding domain"/>
    <property type="match status" value="1"/>
</dbReference>
<dbReference type="RefSeq" id="WP_095616739.1">
    <property type="nucleotide sequence ID" value="NZ_NSKD01000002.1"/>
</dbReference>
<dbReference type="PANTHER" id="PTHR11136:SF0">
    <property type="entry name" value="DIHYDROFOLATE SYNTHETASE-RELATED"/>
    <property type="match status" value="1"/>
</dbReference>
<dbReference type="PANTHER" id="PTHR11136">
    <property type="entry name" value="FOLYLPOLYGLUTAMATE SYNTHASE-RELATED"/>
    <property type="match status" value="1"/>
</dbReference>
<dbReference type="GO" id="GO:0005737">
    <property type="term" value="C:cytoplasm"/>
    <property type="evidence" value="ECO:0007669"/>
    <property type="project" value="TreeGrafter"/>
</dbReference>
<keyword evidence="13" id="KW-0289">Folate biosynthesis</keyword>
<evidence type="ECO:0000256" key="15">
    <source>
        <dbReference type="ARBA" id="ARBA00030592"/>
    </source>
</evidence>
<evidence type="ECO:0000256" key="11">
    <source>
        <dbReference type="ARBA" id="ARBA00022840"/>
    </source>
</evidence>
<comment type="function">
    <text evidence="1">Functions in two distinct reactions of the de novo folate biosynthetic pathway. Catalyzes the addition of a glutamate residue to dihydropteroate (7,8-dihydropteroate or H2Pte) to form dihydrofolate (7,8-dihydrofolate monoglutamate or H2Pte-Glu). Also catalyzes successive additions of L-glutamate to tetrahydrofolate or 10-formyltetrahydrofolate or 5,10-methylenetetrahydrofolate, leading to folylpolyglutamate derivatives.</text>
</comment>
<evidence type="ECO:0000256" key="20">
    <source>
        <dbReference type="ARBA" id="ARBA00049161"/>
    </source>
</evidence>
<evidence type="ECO:0000313" key="23">
    <source>
        <dbReference type="Proteomes" id="UP000218896"/>
    </source>
</evidence>
<name>A0A2A2F8W3_9GAMM</name>
<dbReference type="PIRSF" id="PIRSF001563">
    <property type="entry name" value="Folylpolyglu_synth"/>
    <property type="match status" value="1"/>
</dbReference>
<keyword evidence="8" id="KW-0436">Ligase</keyword>
<evidence type="ECO:0000256" key="18">
    <source>
        <dbReference type="ARBA" id="ARBA00047808"/>
    </source>
</evidence>
<evidence type="ECO:0000256" key="10">
    <source>
        <dbReference type="ARBA" id="ARBA00022741"/>
    </source>
</evidence>
<protein>
    <recommendedName>
        <fullName evidence="7">Dihydrofolate synthase/folylpolyglutamate synthase</fullName>
        <ecNumber evidence="5">6.3.2.12</ecNumber>
        <ecNumber evidence="6">6.3.2.17</ecNumber>
    </recommendedName>
    <alternativeName>
        <fullName evidence="16">Folylpoly-gamma-glutamate synthetase-dihydrofolate synthetase</fullName>
    </alternativeName>
    <alternativeName>
        <fullName evidence="14">Folylpolyglutamate synthetase</fullName>
    </alternativeName>
    <alternativeName>
        <fullName evidence="15">Tetrahydrofolylpolyglutamate synthase</fullName>
    </alternativeName>
</protein>
<dbReference type="EC" id="6.3.2.12" evidence="5"/>
<evidence type="ECO:0000256" key="16">
    <source>
        <dbReference type="ARBA" id="ARBA00032510"/>
    </source>
</evidence>
<dbReference type="GO" id="GO:0005524">
    <property type="term" value="F:ATP binding"/>
    <property type="evidence" value="ECO:0007669"/>
    <property type="project" value="UniProtKB-KW"/>
</dbReference>
<evidence type="ECO:0000256" key="17">
    <source>
        <dbReference type="ARBA" id="ARBA00047493"/>
    </source>
</evidence>
<dbReference type="InterPro" id="IPR004101">
    <property type="entry name" value="Mur_ligase_C"/>
</dbReference>
<dbReference type="InterPro" id="IPR018109">
    <property type="entry name" value="Folylpolyglutamate_synth_CS"/>
</dbReference>
<keyword evidence="11" id="KW-0067">ATP-binding</keyword>
<dbReference type="InterPro" id="IPR036615">
    <property type="entry name" value="Mur_ligase_C_dom_sf"/>
</dbReference>
<dbReference type="EMBL" id="NSKD01000002">
    <property type="protein sequence ID" value="PAU81013.1"/>
    <property type="molecule type" value="Genomic_DNA"/>
</dbReference>
<dbReference type="Gene3D" id="3.90.190.20">
    <property type="entry name" value="Mur ligase, C-terminal domain"/>
    <property type="match status" value="1"/>
</dbReference>
<feature type="domain" description="Mur ligase C-terminal" evidence="21">
    <location>
        <begin position="265"/>
        <end position="386"/>
    </location>
</feature>
<comment type="pathway">
    <text evidence="3">Cofactor biosynthesis; tetrahydrofolylpolyglutamate biosynthesis.</text>
</comment>
<accession>A0A2A2F8W3</accession>
<dbReference type="GO" id="GO:0046656">
    <property type="term" value="P:folic acid biosynthetic process"/>
    <property type="evidence" value="ECO:0007669"/>
    <property type="project" value="UniProtKB-KW"/>
</dbReference>
<comment type="similarity">
    <text evidence="4">Belongs to the folylpolyglutamate synthase family.</text>
</comment>
<sequence>MPRSDASLDDWLAYLESLHASEMELGLDRVMIVYRRLMPEGLPGQVVIIGGTNGKGSTLAALESLLRAGGDSTGAYTSPHIRRFNERIRIDGEEATDEAICRAMAAVERARRNVPLTYFEFTTLAAFWLFREAGVAYPLLEVGLGGRLDAVNVADPVLSIITGVDLDHTQWLGNDREQIGYEKAGILRAGRPALFGDPDPPSSVTDQAAAQGIPLRIRGRDFGGEDGEGGLAASQQTALEAYGILGFEADSGLLATLREAPAPPGRFQRLEGAPPVILDVGHNPQAARWLAQRLSDIPEKPVQAVYGAMGDKDIEGVSGTLADVIDGWHLAPLPGPRGLTAEQVSDRVSGVIPDDRIRTFQSVREALASAREAAGKEGCVLVFGSFLTVSEALALLGS</sequence>
<gene>
    <name evidence="22" type="ORF">CK501_05465</name>
</gene>
<evidence type="ECO:0000256" key="6">
    <source>
        <dbReference type="ARBA" id="ARBA00013025"/>
    </source>
</evidence>
<organism evidence="22 23">
    <name type="scientific">Halovibrio salipaludis</name>
    <dbReference type="NCBI Taxonomy" id="2032626"/>
    <lineage>
        <taxon>Bacteria</taxon>
        <taxon>Pseudomonadati</taxon>
        <taxon>Pseudomonadota</taxon>
        <taxon>Gammaproteobacteria</taxon>
        <taxon>Oceanospirillales</taxon>
        <taxon>Halomonadaceae</taxon>
        <taxon>Halovibrio</taxon>
    </lineage>
</organism>
<evidence type="ECO:0000256" key="1">
    <source>
        <dbReference type="ARBA" id="ARBA00002714"/>
    </source>
</evidence>
<dbReference type="OrthoDB" id="9809356at2"/>
<evidence type="ECO:0000256" key="13">
    <source>
        <dbReference type="ARBA" id="ARBA00022909"/>
    </source>
</evidence>
<comment type="pathway">
    <text evidence="2">Cofactor biosynthesis; tetrahydrofolate biosynthesis; 7,8-dihydrofolate from 2-amino-4-hydroxy-6-hydroxymethyl-7,8-dihydropteridine diphosphate and 4-aminobenzoate: step 2/2.</text>
</comment>
<dbReference type="EC" id="6.3.2.17" evidence="6"/>
<dbReference type="Pfam" id="PF02875">
    <property type="entry name" value="Mur_ligase_C"/>
    <property type="match status" value="1"/>
</dbReference>
<dbReference type="Proteomes" id="UP000218896">
    <property type="component" value="Unassembled WGS sequence"/>
</dbReference>
<evidence type="ECO:0000313" key="22">
    <source>
        <dbReference type="EMBL" id="PAU81013.1"/>
    </source>
</evidence>
<keyword evidence="12" id="KW-0460">Magnesium</keyword>
<comment type="catalytic activity">
    <reaction evidence="17">
        <text>(6S)-5,6,7,8-tetrahydrofolyl-(gamma-L-Glu)(n) + L-glutamate + ATP = (6S)-5,6,7,8-tetrahydrofolyl-(gamma-L-Glu)(n+1) + ADP + phosphate + H(+)</text>
        <dbReference type="Rhea" id="RHEA:10580"/>
        <dbReference type="Rhea" id="RHEA-COMP:14738"/>
        <dbReference type="Rhea" id="RHEA-COMP:14740"/>
        <dbReference type="ChEBI" id="CHEBI:15378"/>
        <dbReference type="ChEBI" id="CHEBI:29985"/>
        <dbReference type="ChEBI" id="CHEBI:30616"/>
        <dbReference type="ChEBI" id="CHEBI:43474"/>
        <dbReference type="ChEBI" id="CHEBI:141005"/>
        <dbReference type="ChEBI" id="CHEBI:456216"/>
        <dbReference type="EC" id="6.3.2.17"/>
    </reaction>
</comment>
<evidence type="ECO:0000259" key="21">
    <source>
        <dbReference type="Pfam" id="PF02875"/>
    </source>
</evidence>
<proteinExistence type="inferred from homology"/>
<keyword evidence="10" id="KW-0547">Nucleotide-binding</keyword>
<evidence type="ECO:0000256" key="8">
    <source>
        <dbReference type="ARBA" id="ARBA00022598"/>
    </source>
</evidence>
<evidence type="ECO:0000256" key="5">
    <source>
        <dbReference type="ARBA" id="ARBA00013023"/>
    </source>
</evidence>
<evidence type="ECO:0000256" key="7">
    <source>
        <dbReference type="ARBA" id="ARBA00019357"/>
    </source>
</evidence>
<dbReference type="GO" id="GO:0004326">
    <property type="term" value="F:tetrahydrofolylpolyglutamate synthase activity"/>
    <property type="evidence" value="ECO:0007669"/>
    <property type="project" value="UniProtKB-EC"/>
</dbReference>
<comment type="catalytic activity">
    <reaction evidence="20">
        <text>7,8-dihydropteroate + L-glutamate + ATP = 7,8-dihydrofolate + ADP + phosphate + H(+)</text>
        <dbReference type="Rhea" id="RHEA:23584"/>
        <dbReference type="ChEBI" id="CHEBI:15378"/>
        <dbReference type="ChEBI" id="CHEBI:17839"/>
        <dbReference type="ChEBI" id="CHEBI:29985"/>
        <dbReference type="ChEBI" id="CHEBI:30616"/>
        <dbReference type="ChEBI" id="CHEBI:43474"/>
        <dbReference type="ChEBI" id="CHEBI:57451"/>
        <dbReference type="ChEBI" id="CHEBI:456216"/>
        <dbReference type="EC" id="6.3.2.12"/>
    </reaction>
</comment>
<comment type="catalytic activity">
    <reaction evidence="18">
        <text>10-formyltetrahydrofolyl-(gamma-L-Glu)(n) + L-glutamate + ATP = 10-formyltetrahydrofolyl-(gamma-L-Glu)(n+1) + ADP + phosphate + H(+)</text>
        <dbReference type="Rhea" id="RHEA:51904"/>
        <dbReference type="Rhea" id="RHEA-COMP:13088"/>
        <dbReference type="Rhea" id="RHEA-COMP:14300"/>
        <dbReference type="ChEBI" id="CHEBI:15378"/>
        <dbReference type="ChEBI" id="CHEBI:29985"/>
        <dbReference type="ChEBI" id="CHEBI:30616"/>
        <dbReference type="ChEBI" id="CHEBI:43474"/>
        <dbReference type="ChEBI" id="CHEBI:134413"/>
        <dbReference type="ChEBI" id="CHEBI:456216"/>
        <dbReference type="EC" id="6.3.2.17"/>
    </reaction>
</comment>
<reference evidence="22 23" key="1">
    <citation type="submission" date="2017-08" db="EMBL/GenBank/DDBJ databases">
        <title>Halovibrio sewagensis sp. nov., isolated from wastewater of high salinity.</title>
        <authorList>
            <person name="Dong X."/>
            <person name="Zhang G."/>
        </authorList>
    </citation>
    <scope>NUCLEOTIDE SEQUENCE [LARGE SCALE GENOMIC DNA]</scope>
    <source>
        <strain evidence="22 23">YL5-2</strain>
    </source>
</reference>
<keyword evidence="9" id="KW-0479">Metal-binding</keyword>
<dbReference type="InterPro" id="IPR036565">
    <property type="entry name" value="Mur-like_cat_sf"/>
</dbReference>
<evidence type="ECO:0000256" key="2">
    <source>
        <dbReference type="ARBA" id="ARBA00004799"/>
    </source>
</evidence>
<dbReference type="SUPFAM" id="SSF53623">
    <property type="entry name" value="MurD-like peptide ligases, catalytic domain"/>
    <property type="match status" value="1"/>
</dbReference>
<evidence type="ECO:0000256" key="3">
    <source>
        <dbReference type="ARBA" id="ARBA00005150"/>
    </source>
</evidence>